<dbReference type="InterPro" id="IPR018910">
    <property type="entry name" value="LpqB_C"/>
</dbReference>
<keyword evidence="3" id="KW-0472">Membrane</keyword>
<sequence>MVIGTLVCWSTLTGCASLPDSSTPEAIGTIEREPPSRTIVQPIPGREPDLLLRDFFAAVGDPANRHLGGRQYLTAEATAKWDDSAGTVIVDRIDVLPTDPRTDDRIGFLIRGTRVGQLQAGGIYLSEEGSYESKFVLRRENDQWRIDQLPDGVVLDSERFRESYKSRSIYFVDPSDTTTVADPRWVSVGRDQLATQLIGLLIDGPKAALAPAVHNMLDGPVSVRGPITKADGRTSSVGIGLGGIRIDFGGIAELDHRRRDLLAAQVVWTLANADVSGPYVLLADGKPLDDQHADSWTTADVAAMNPQGVAAGAAQLHALRGGALVSVVDDVPTPIPGVFGSARNLRSVAVSRDTSLIAAVADTGLPAPEPADTLLVGSYDGQPFPVAQGATITRPTWAPDNGSAWAVVDGTRVIRAVRDMSTGQVSVAETDTTALIPLGRQITELRLSRDGVRAALIIDGKAYVAVVVRSPDGGYSVTSPRPIAVGLGAAVTALDWSSGESVVLAQSASENPVTTVPVDGSRRDPLPGQNLTPPVGTVSAVPGTIYVADSRAVFRLDTGEPERDRFWREVRGLTGGQAVPVLPG</sequence>
<comment type="similarity">
    <text evidence="6">Belongs to the LpqB lipoprotein family.</text>
</comment>
<accession>A0ABX8SH65</accession>
<comment type="subcellular location">
    <subcellularLocation>
        <location evidence="6">Cell membrane</location>
        <topology evidence="6">Lipid-anchor</topology>
    </subcellularLocation>
</comment>
<keyword evidence="5" id="KW-0449">Lipoprotein</keyword>
<dbReference type="Pfam" id="PF10647">
    <property type="entry name" value="Gmad1"/>
    <property type="match status" value="1"/>
</dbReference>
<reference evidence="9" key="1">
    <citation type="submission" date="2021-07" db="EMBL/GenBank/DDBJ databases">
        <title>Candidatus Kaistella beijingensis sp. nov. isolated from a municipal wastewater treatment plant is involved in sludge foaming.</title>
        <authorList>
            <person name="Song Y."/>
            <person name="Liu S.-J."/>
        </authorList>
    </citation>
    <scope>NUCLEOTIDE SEQUENCE</scope>
    <source>
        <strain evidence="9">DSM 43998</strain>
    </source>
</reference>
<dbReference type="NCBIfam" id="NF010141">
    <property type="entry name" value="PRK13616.1"/>
    <property type="match status" value="1"/>
</dbReference>
<evidence type="ECO:0000256" key="7">
    <source>
        <dbReference type="SAM" id="MobiDB-lite"/>
    </source>
</evidence>
<evidence type="ECO:0000259" key="8">
    <source>
        <dbReference type="SMART" id="SM00909"/>
    </source>
</evidence>
<dbReference type="Pfam" id="PF25976">
    <property type="entry name" value="LpqB_N"/>
    <property type="match status" value="1"/>
</dbReference>
<dbReference type="SMART" id="SM00909">
    <property type="entry name" value="Germane"/>
    <property type="match status" value="1"/>
</dbReference>
<evidence type="ECO:0000313" key="9">
    <source>
        <dbReference type="EMBL" id="QXQ15965.1"/>
    </source>
</evidence>
<keyword evidence="2" id="KW-0732">Signal</keyword>
<feature type="region of interest" description="Disordered" evidence="7">
    <location>
        <begin position="513"/>
        <end position="534"/>
    </location>
</feature>
<dbReference type="Proteomes" id="UP000887023">
    <property type="component" value="Chromosome"/>
</dbReference>
<organism evidence="9 10">
    <name type="scientific">Skermania pinensis</name>
    <dbReference type="NCBI Taxonomy" id="39122"/>
    <lineage>
        <taxon>Bacteria</taxon>
        <taxon>Bacillati</taxon>
        <taxon>Actinomycetota</taxon>
        <taxon>Actinomycetes</taxon>
        <taxon>Mycobacteriales</taxon>
        <taxon>Gordoniaceae</taxon>
        <taxon>Skermania</taxon>
    </lineage>
</organism>
<evidence type="ECO:0000256" key="1">
    <source>
        <dbReference type="ARBA" id="ARBA00022475"/>
    </source>
</evidence>
<evidence type="ECO:0000313" key="10">
    <source>
        <dbReference type="Proteomes" id="UP000887023"/>
    </source>
</evidence>
<feature type="domain" description="GerMN" evidence="8">
    <location>
        <begin position="194"/>
        <end position="292"/>
    </location>
</feature>
<evidence type="ECO:0000256" key="5">
    <source>
        <dbReference type="ARBA" id="ARBA00023288"/>
    </source>
</evidence>
<dbReference type="HAMAP" id="MF_01373">
    <property type="entry name" value="LpqB_lipoprot"/>
    <property type="match status" value="1"/>
</dbReference>
<name>A0ABX8SH65_9ACTN</name>
<evidence type="ECO:0000256" key="4">
    <source>
        <dbReference type="ARBA" id="ARBA00023139"/>
    </source>
</evidence>
<dbReference type="InterPro" id="IPR059026">
    <property type="entry name" value="LpqB_N"/>
</dbReference>
<dbReference type="InterPro" id="IPR023959">
    <property type="entry name" value="LpqB"/>
</dbReference>
<evidence type="ECO:0000256" key="3">
    <source>
        <dbReference type="ARBA" id="ARBA00023136"/>
    </source>
</evidence>
<dbReference type="Pfam" id="PF10646">
    <property type="entry name" value="Germane"/>
    <property type="match status" value="1"/>
</dbReference>
<gene>
    <name evidence="6 9" type="primary">lpqB</name>
    <name evidence="9" type="ORF">KV203_15490</name>
</gene>
<keyword evidence="10" id="KW-1185">Reference proteome</keyword>
<proteinExistence type="inferred from homology"/>
<dbReference type="EMBL" id="CP079105">
    <property type="protein sequence ID" value="QXQ15965.1"/>
    <property type="molecule type" value="Genomic_DNA"/>
</dbReference>
<evidence type="ECO:0000256" key="2">
    <source>
        <dbReference type="ARBA" id="ARBA00022729"/>
    </source>
</evidence>
<keyword evidence="4" id="KW-0564">Palmitate</keyword>
<dbReference type="SUPFAM" id="SSF69322">
    <property type="entry name" value="Tricorn protease domain 2"/>
    <property type="match status" value="1"/>
</dbReference>
<evidence type="ECO:0000256" key="6">
    <source>
        <dbReference type="HAMAP-Rule" id="MF_01373"/>
    </source>
</evidence>
<dbReference type="InterPro" id="IPR019606">
    <property type="entry name" value="GerMN"/>
</dbReference>
<keyword evidence="1" id="KW-1003">Cell membrane</keyword>
<protein>
    <recommendedName>
        <fullName evidence="6">Lipoprotein LpqB</fullName>
    </recommendedName>
</protein>